<organism evidence="1 2">
    <name type="scientific">Donghicola mangrovi</name>
    <dbReference type="NCBI Taxonomy" id="2729614"/>
    <lineage>
        <taxon>Bacteria</taxon>
        <taxon>Pseudomonadati</taxon>
        <taxon>Pseudomonadota</taxon>
        <taxon>Alphaproteobacteria</taxon>
        <taxon>Rhodobacterales</taxon>
        <taxon>Roseobacteraceae</taxon>
        <taxon>Donghicola</taxon>
    </lineage>
</organism>
<reference evidence="1 2" key="1">
    <citation type="submission" date="2020-04" db="EMBL/GenBank/DDBJ databases">
        <title>Donghicola sp., a member of the Rhodobacteraceae family isolated from mangrove forest in Thailand.</title>
        <authorList>
            <person name="Charoenyingcharoen P."/>
            <person name="Yukphan P."/>
        </authorList>
    </citation>
    <scope>NUCLEOTIDE SEQUENCE [LARGE SCALE GENOMIC DNA]</scope>
    <source>
        <strain evidence="1 2">C2-DW-16</strain>
    </source>
</reference>
<dbReference type="Pfam" id="PF05845">
    <property type="entry name" value="PhnH"/>
    <property type="match status" value="1"/>
</dbReference>
<evidence type="ECO:0000313" key="1">
    <source>
        <dbReference type="EMBL" id="NVO27255.1"/>
    </source>
</evidence>
<dbReference type="Gene3D" id="3.40.50.11310">
    <property type="entry name" value="Bacterial phosphonate metabolism protein PhnH"/>
    <property type="match status" value="1"/>
</dbReference>
<dbReference type="InterPro" id="IPR008772">
    <property type="entry name" value="Phosphonate_metab_PhnH"/>
</dbReference>
<dbReference type="InterPro" id="IPR038058">
    <property type="entry name" value="PhnH-like_sp"/>
</dbReference>
<dbReference type="RefSeq" id="WP_176853671.1">
    <property type="nucleotide sequence ID" value="NZ_JABCJD010000003.1"/>
</dbReference>
<dbReference type="SUPFAM" id="SSF159709">
    <property type="entry name" value="PhnH-like"/>
    <property type="match status" value="1"/>
</dbReference>
<protein>
    <submittedName>
        <fullName evidence="1">Phosphonate C-P lyase system protein PhnH</fullName>
    </submittedName>
</protein>
<dbReference type="NCBIfam" id="TIGR03292">
    <property type="entry name" value="PhnH_redo"/>
    <property type="match status" value="1"/>
</dbReference>
<accession>A0ABX2PCQ9</accession>
<evidence type="ECO:0000313" key="2">
    <source>
        <dbReference type="Proteomes" id="UP000523601"/>
    </source>
</evidence>
<proteinExistence type="predicted"/>
<dbReference type="EMBL" id="JABCJD010000003">
    <property type="protein sequence ID" value="NVO27255.1"/>
    <property type="molecule type" value="Genomic_DNA"/>
</dbReference>
<sequence length="190" mass="19766">MAHDTVLAAGFADPARDAARAFRLCLNAMARPGTLQEVAPIAAPAPLSAAAATVLLTLADSTTPLFIGTSHDTPEVRAWIAFHTGAPLVERAQAVFAVGSWAALGPTEAFAQGTAEYPDRSTTLIVERSALTPANARLTGPGIQHAHELRLPDPAAFQANAALFPLGVDFYFTAGTQLAALPRTTKVEAL</sequence>
<keyword evidence="2" id="KW-1185">Reference proteome</keyword>
<name>A0ABX2PCQ9_9RHOB</name>
<dbReference type="GO" id="GO:0016829">
    <property type="term" value="F:lyase activity"/>
    <property type="evidence" value="ECO:0007669"/>
    <property type="project" value="UniProtKB-KW"/>
</dbReference>
<comment type="caution">
    <text evidence="1">The sequence shown here is derived from an EMBL/GenBank/DDBJ whole genome shotgun (WGS) entry which is preliminary data.</text>
</comment>
<gene>
    <name evidence="1" type="primary">phnH</name>
    <name evidence="1" type="ORF">HJ526_07485</name>
</gene>
<dbReference type="Proteomes" id="UP000523601">
    <property type="component" value="Unassembled WGS sequence"/>
</dbReference>
<keyword evidence="1" id="KW-0456">Lyase</keyword>
<dbReference type="PIRSF" id="PIRSF020680">
    <property type="entry name" value="PhnH"/>
    <property type="match status" value="1"/>
</dbReference>